<keyword evidence="7 14" id="KW-0175">Coiled coil</keyword>
<keyword evidence="4 13" id="KW-0132">Cell division</keyword>
<dbReference type="AlphaFoldDB" id="A0A6I8PTF8"/>
<dbReference type="FunCoup" id="A0A6I8PTF8">
    <property type="interactions" value="1127"/>
</dbReference>
<keyword evidence="9 13" id="KW-0131">Cell cycle</keyword>
<keyword evidence="6 13" id="KW-0995">Kinetochore</keyword>
<comment type="subcellular location">
    <subcellularLocation>
        <location evidence="13">Nucleus</location>
    </subcellularLocation>
    <subcellularLocation>
        <location evidence="13">Chromosome</location>
        <location evidence="13">Centromere</location>
        <location evidence="13">Kinetochore</location>
    </subcellularLocation>
</comment>
<dbReference type="InParanoid" id="A0A6I8PTF8"/>
<dbReference type="InterPro" id="IPR013252">
    <property type="entry name" value="Ndc80_Spc24"/>
</dbReference>
<evidence type="ECO:0000256" key="9">
    <source>
        <dbReference type="ARBA" id="ARBA00023306"/>
    </source>
</evidence>
<evidence type="ECO:0000256" key="7">
    <source>
        <dbReference type="ARBA" id="ARBA00023054"/>
    </source>
</evidence>
<evidence type="ECO:0000256" key="3">
    <source>
        <dbReference type="ARBA" id="ARBA00022454"/>
    </source>
</evidence>
<evidence type="ECO:0000256" key="6">
    <source>
        <dbReference type="ARBA" id="ARBA00022838"/>
    </source>
</evidence>
<reference evidence="15" key="1">
    <citation type="journal article" date="2010" name="Science">
        <title>The genome of the Western clawed frog Xenopus tropicalis.</title>
        <authorList>
            <person name="Hellsten U."/>
            <person name="Harland R.M."/>
            <person name="Gilchrist M.J."/>
            <person name="Hendrix D."/>
            <person name="Jurka J."/>
            <person name="Kapitonov V."/>
            <person name="Ovcharenko I."/>
            <person name="Putnam N.H."/>
            <person name="Shu S."/>
            <person name="Taher L."/>
            <person name="Blitz I.L."/>
            <person name="Blumberg B."/>
            <person name="Dichmann D.S."/>
            <person name="Dubchak I."/>
            <person name="Amaya E."/>
            <person name="Detter J.C."/>
            <person name="Fletcher R."/>
            <person name="Gerhard D.S."/>
            <person name="Goodstein D."/>
            <person name="Graves T."/>
            <person name="Grigoriev I.V."/>
            <person name="Grimwood J."/>
            <person name="Kawashima T."/>
            <person name="Lindquist E."/>
            <person name="Lucas S.M."/>
            <person name="Mead P.E."/>
            <person name="Mitros T."/>
            <person name="Ogino H."/>
            <person name="Ohta Y."/>
            <person name="Poliakov A.V."/>
            <person name="Pollet N."/>
            <person name="Robert J."/>
            <person name="Salamov A."/>
            <person name="Sater A.K."/>
            <person name="Schmutz J."/>
            <person name="Terry A."/>
            <person name="Vize P.D."/>
            <person name="Warren W.C."/>
            <person name="Wells D."/>
            <person name="Wills A."/>
            <person name="Wilson R.K."/>
            <person name="Zimmerman L.B."/>
            <person name="Zorn A.M."/>
            <person name="Grainger R."/>
            <person name="Grammer T."/>
            <person name="Khokha M.K."/>
            <person name="Richardson P.M."/>
            <person name="Rokhsar D.S."/>
        </authorList>
    </citation>
    <scope>NUCLEOTIDE SEQUENCE [LARGE SCALE GENOMIC DNA]</scope>
    <source>
        <strain evidence="15">Nigerian</strain>
    </source>
</reference>
<accession>A0A6I8PTF8</accession>
<reference evidence="15" key="2">
    <citation type="submission" date="2020-05" db="UniProtKB">
        <authorList>
            <consortium name="Ensembl"/>
        </authorList>
    </citation>
    <scope>IDENTIFICATION</scope>
</reference>
<evidence type="ECO:0000256" key="12">
    <source>
        <dbReference type="ARBA" id="ARBA00065771"/>
    </source>
</evidence>
<evidence type="ECO:0000256" key="2">
    <source>
        <dbReference type="ARBA" id="ARBA00013690"/>
    </source>
</evidence>
<evidence type="ECO:0000256" key="13">
    <source>
        <dbReference type="RuleBase" id="RU368011"/>
    </source>
</evidence>
<evidence type="ECO:0000256" key="14">
    <source>
        <dbReference type="SAM" id="Coils"/>
    </source>
</evidence>
<keyword evidence="8 13" id="KW-0539">Nucleus</keyword>
<dbReference type="Xenbase" id="XB-GENE-974559">
    <property type="gene designation" value="spc24"/>
</dbReference>
<comment type="function">
    <text evidence="11">Acts as a component of the essential kinetochore-associated NDC80 complex, which is required for chromosome segregation and spindle checkpoint activity. Required for kinetochore integrity and the organization of stable microtubule binding sites in the outer plate of the kinetochore. The NDC80 complex synergistically enhances the affinity of the SKA1 complex for microtubules and may allow the NDC80 complex to track depolymerizing microtubules.</text>
</comment>
<comment type="similarity">
    <text evidence="1 13">Belongs to the SPC24 family.</text>
</comment>
<evidence type="ECO:0000256" key="8">
    <source>
        <dbReference type="ARBA" id="ARBA00023242"/>
    </source>
</evidence>
<gene>
    <name evidence="15" type="primary">spc24</name>
</gene>
<proteinExistence type="inferred from homology"/>
<dbReference type="PANTHER" id="PTHR22142">
    <property type="match status" value="1"/>
</dbReference>
<evidence type="ECO:0000256" key="11">
    <source>
        <dbReference type="ARBA" id="ARBA00045419"/>
    </source>
</evidence>
<dbReference type="GO" id="GO:0005634">
    <property type="term" value="C:nucleus"/>
    <property type="evidence" value="ECO:0007669"/>
    <property type="project" value="UniProtKB-SubCell"/>
</dbReference>
<dbReference type="Ensembl" id="ENSXETT00000057635">
    <property type="protein sequence ID" value="ENSXETP00000057635"/>
    <property type="gene ID" value="ENSXETG00000027687"/>
</dbReference>
<comment type="subunit">
    <text evidence="12">Component of the NDC80 complex, which is composed of ndc80, cdca1, spbc24 and spbc25. The NDC80 complex interacts with mis12 and zwint.</text>
</comment>
<dbReference type="CDD" id="cd11565">
    <property type="entry name" value="RWD_Spc24"/>
    <property type="match status" value="1"/>
</dbReference>
<dbReference type="Bgee" id="ENSXETG00000027687">
    <property type="expression patterns" value="Expressed in ovary and 14 other cell types or tissues"/>
</dbReference>
<dbReference type="GeneTree" id="ENSGT00390000005584"/>
<dbReference type="PANTHER" id="PTHR22142:SF2">
    <property type="entry name" value="KINETOCHORE PROTEIN SPC24"/>
    <property type="match status" value="1"/>
</dbReference>
<keyword evidence="10 13" id="KW-0137">Centromere</keyword>
<organism evidence="15">
    <name type="scientific">Xenopus tropicalis</name>
    <name type="common">Western clawed frog</name>
    <name type="synonym">Silurana tropicalis</name>
    <dbReference type="NCBI Taxonomy" id="8364"/>
    <lineage>
        <taxon>Eukaryota</taxon>
        <taxon>Metazoa</taxon>
        <taxon>Chordata</taxon>
        <taxon>Craniata</taxon>
        <taxon>Vertebrata</taxon>
        <taxon>Euteleostomi</taxon>
        <taxon>Amphibia</taxon>
        <taxon>Batrachia</taxon>
        <taxon>Anura</taxon>
        <taxon>Pipoidea</taxon>
        <taxon>Pipidae</taxon>
        <taxon>Xenopodinae</taxon>
        <taxon>Xenopus</taxon>
        <taxon>Silurana</taxon>
    </lineage>
</organism>
<evidence type="ECO:0000256" key="5">
    <source>
        <dbReference type="ARBA" id="ARBA00022776"/>
    </source>
</evidence>
<evidence type="ECO:0000256" key="4">
    <source>
        <dbReference type="ARBA" id="ARBA00022618"/>
    </source>
</evidence>
<name>A0A6I8PTF8_XENTR</name>
<dbReference type="GO" id="GO:0000776">
    <property type="term" value="C:kinetochore"/>
    <property type="evidence" value="ECO:0007669"/>
    <property type="project" value="UniProtKB-KW"/>
</dbReference>
<dbReference type="FunFam" id="3.30.160.570:FF:000001">
    <property type="entry name" value="SPC24, NDC80 kinetochore complex component"/>
    <property type="match status" value="1"/>
</dbReference>
<dbReference type="Pfam" id="PF08286">
    <property type="entry name" value="Spc24"/>
    <property type="match status" value="1"/>
</dbReference>
<dbReference type="Gene3D" id="3.30.160.570">
    <property type="entry name" value="Ncd80 complex, Spc24 subunit"/>
    <property type="match status" value="1"/>
</dbReference>
<evidence type="ECO:0000256" key="1">
    <source>
        <dbReference type="ARBA" id="ARBA00007804"/>
    </source>
</evidence>
<keyword evidence="3 13" id="KW-0158">Chromosome</keyword>
<evidence type="ECO:0000313" key="15">
    <source>
        <dbReference type="Ensembl" id="ENSXETP00000057635"/>
    </source>
</evidence>
<protein>
    <recommendedName>
        <fullName evidence="2 13">Kinetochore protein Spc24</fullName>
    </recommendedName>
</protein>
<feature type="coiled-coil region" evidence="14">
    <location>
        <begin position="68"/>
        <end position="139"/>
    </location>
</feature>
<dbReference type="GO" id="GO:0051301">
    <property type="term" value="P:cell division"/>
    <property type="evidence" value="ECO:0007669"/>
    <property type="project" value="UniProtKB-UniRule"/>
</dbReference>
<sequence>MLCEQIKEYVDVSREIVKVMVSDSAAVALKKSLDRQEAMIDLLLDTETEASQLIRDFMAVEEKVAQTLLDTEETKQKTSSKLQKIERELQEKIEKNSSLESGIKYPYYITFLQKELEELKMMEEEIADMEREADEDTTTVIPSAVYLAKLFHNVTKIDWDYNCDPSLIKGIHYGGEIAQPISIDSNQHSKIFICNYLWSLLSTDW</sequence>
<evidence type="ECO:0000256" key="10">
    <source>
        <dbReference type="ARBA" id="ARBA00023328"/>
    </source>
</evidence>
<keyword evidence="5 13" id="KW-0498">Mitosis</keyword>